<dbReference type="PROSITE" id="PS51186">
    <property type="entry name" value="GNAT"/>
    <property type="match status" value="1"/>
</dbReference>
<evidence type="ECO:0000256" key="1">
    <source>
        <dbReference type="ARBA" id="ARBA00022679"/>
    </source>
</evidence>
<dbReference type="PANTHER" id="PTHR43626:SF4">
    <property type="entry name" value="GCN5-RELATED N-ACETYLTRANSFERASE 2, CHLOROPLASTIC"/>
    <property type="match status" value="1"/>
</dbReference>
<evidence type="ECO:0000259" key="3">
    <source>
        <dbReference type="PROSITE" id="PS51186"/>
    </source>
</evidence>
<name>A0A210P6A7_9LACO</name>
<dbReference type="CDD" id="cd04301">
    <property type="entry name" value="NAT_SF"/>
    <property type="match status" value="1"/>
</dbReference>
<evidence type="ECO:0000313" key="5">
    <source>
        <dbReference type="Proteomes" id="UP000196649"/>
    </source>
</evidence>
<dbReference type="InterPro" id="IPR016181">
    <property type="entry name" value="Acyl_CoA_acyltransferase"/>
</dbReference>
<feature type="domain" description="N-acetyltransferase" evidence="3">
    <location>
        <begin position="4"/>
        <end position="140"/>
    </location>
</feature>
<dbReference type="RefSeq" id="WP_054643917.1">
    <property type="nucleotide sequence ID" value="NZ_LNUB01000003.1"/>
</dbReference>
<dbReference type="InterPro" id="IPR000182">
    <property type="entry name" value="GNAT_dom"/>
</dbReference>
<dbReference type="SUPFAM" id="SSF55729">
    <property type="entry name" value="Acyl-CoA N-acyltransferases (Nat)"/>
    <property type="match status" value="1"/>
</dbReference>
<dbReference type="Proteomes" id="UP000196649">
    <property type="component" value="Unassembled WGS sequence"/>
</dbReference>
<gene>
    <name evidence="4" type="ORF">LKACC12383_02522</name>
</gene>
<dbReference type="GO" id="GO:0005737">
    <property type="term" value="C:cytoplasm"/>
    <property type="evidence" value="ECO:0007669"/>
    <property type="project" value="TreeGrafter"/>
</dbReference>
<organism evidence="4 5">
    <name type="scientific">Companilactobacillus kimchii</name>
    <dbReference type="NCBI Taxonomy" id="2801452"/>
    <lineage>
        <taxon>Bacteria</taxon>
        <taxon>Bacillati</taxon>
        <taxon>Bacillota</taxon>
        <taxon>Bacilli</taxon>
        <taxon>Lactobacillales</taxon>
        <taxon>Lactobacillaceae</taxon>
        <taxon>Companilactobacillus</taxon>
    </lineage>
</organism>
<sequence length="140" mass="16221">MIDYTFQKPNFIDSKQILDLYQSVGWLAYVQQPQTTVEALNNSVVLWAIENKKLVGLCRGITDGKTILYIQDILVNRSHQDQHIGTDLVKRFLKKYQDVGQTVLITDPEDKTLAFYQSLKFQEVKPSGYGRAFVMDRRFN</sequence>
<dbReference type="Pfam" id="PF00583">
    <property type="entry name" value="Acetyltransf_1"/>
    <property type="match status" value="1"/>
</dbReference>
<reference evidence="4 5" key="1">
    <citation type="submission" date="2017-03" db="EMBL/GenBank/DDBJ databases">
        <title>Genome sequence of Lactobacillus kimchii KACC 12383.</title>
        <authorList>
            <person name="Chun J."/>
        </authorList>
    </citation>
    <scope>NUCLEOTIDE SEQUENCE [LARGE SCALE GENOMIC DNA]</scope>
    <source>
        <strain evidence="4 5">KACC 12383</strain>
    </source>
</reference>
<dbReference type="EMBL" id="MXAL01000015">
    <property type="protein sequence ID" value="OWF32004.1"/>
    <property type="molecule type" value="Genomic_DNA"/>
</dbReference>
<protein>
    <recommendedName>
        <fullName evidence="3">N-acetyltransferase domain-containing protein</fullName>
    </recommendedName>
</protein>
<keyword evidence="1" id="KW-0808">Transferase</keyword>
<comment type="caution">
    <text evidence="4">The sequence shown here is derived from an EMBL/GenBank/DDBJ whole genome shotgun (WGS) entry which is preliminary data.</text>
</comment>
<dbReference type="AlphaFoldDB" id="A0A210P6A7"/>
<dbReference type="InterPro" id="IPR045039">
    <property type="entry name" value="NSI-like"/>
</dbReference>
<keyword evidence="2" id="KW-0012">Acyltransferase</keyword>
<proteinExistence type="predicted"/>
<dbReference type="Gene3D" id="3.40.630.30">
    <property type="match status" value="1"/>
</dbReference>
<dbReference type="PANTHER" id="PTHR43626">
    <property type="entry name" value="ACYL-COA N-ACYLTRANSFERASE"/>
    <property type="match status" value="1"/>
</dbReference>
<evidence type="ECO:0000313" key="4">
    <source>
        <dbReference type="EMBL" id="OWF32004.1"/>
    </source>
</evidence>
<accession>A0A210P6A7</accession>
<evidence type="ECO:0000256" key="2">
    <source>
        <dbReference type="ARBA" id="ARBA00023315"/>
    </source>
</evidence>
<dbReference type="GO" id="GO:0008080">
    <property type="term" value="F:N-acetyltransferase activity"/>
    <property type="evidence" value="ECO:0007669"/>
    <property type="project" value="InterPro"/>
</dbReference>